<keyword evidence="1" id="KW-0378">Hydrolase</keyword>
<evidence type="ECO:0000259" key="2">
    <source>
        <dbReference type="Pfam" id="PF07859"/>
    </source>
</evidence>
<gene>
    <name evidence="3" type="ORF">PRZ48_013165</name>
</gene>
<sequence length="359" mass="40276">MKFTDLSPQDVLDFAKPLPKLQELAQRRDHPQLDLTDASKALAVMRYMVSLEEAKDEADPTIAEEVIDIESRDGTKLPTKVFRSAAIDRTVTDECSDSPLIVLYFPGGLIFGSPTLMADLARLLVNRLNAVVVAPTYRLAPEHPFPTWFNDGWDTFQWVAANASAVLGADPPKGFLVGGISSGANIANIVAHLARDNDLRPPLTGTWLSCGGVRLAPQHKDRLPHKYRERYLSRAQPECIENGVSSEKLFKFARDLCNEDQESVLFAPLIWSDDPSYGHDRYPRTYFQVCGMDPPRDEALIFDDILKEAGTSTRLDLYAGLPHVFWHSFKELEQSKAWAQDTLDGFAWLMDQKQRVEKG</sequence>
<feature type="domain" description="Alpha/beta hydrolase fold-3" evidence="2">
    <location>
        <begin position="106"/>
        <end position="326"/>
    </location>
</feature>
<accession>A0ABR0E3A7</accession>
<dbReference type="PANTHER" id="PTHR48081">
    <property type="entry name" value="AB HYDROLASE SUPERFAMILY PROTEIN C4A8.06C"/>
    <property type="match status" value="1"/>
</dbReference>
<dbReference type="Pfam" id="PF07859">
    <property type="entry name" value="Abhydrolase_3"/>
    <property type="match status" value="1"/>
</dbReference>
<dbReference type="InterPro" id="IPR013094">
    <property type="entry name" value="AB_hydrolase_3"/>
</dbReference>
<evidence type="ECO:0000313" key="4">
    <source>
        <dbReference type="Proteomes" id="UP001305779"/>
    </source>
</evidence>
<evidence type="ECO:0000313" key="3">
    <source>
        <dbReference type="EMBL" id="KAK4495897.1"/>
    </source>
</evidence>
<proteinExistence type="predicted"/>
<comment type="caution">
    <text evidence="3">The sequence shown here is derived from an EMBL/GenBank/DDBJ whole genome shotgun (WGS) entry which is preliminary data.</text>
</comment>
<organism evidence="3 4">
    <name type="scientific">Zasmidium cellare</name>
    <name type="common">Wine cellar mold</name>
    <name type="synonym">Racodium cellare</name>
    <dbReference type="NCBI Taxonomy" id="395010"/>
    <lineage>
        <taxon>Eukaryota</taxon>
        <taxon>Fungi</taxon>
        <taxon>Dikarya</taxon>
        <taxon>Ascomycota</taxon>
        <taxon>Pezizomycotina</taxon>
        <taxon>Dothideomycetes</taxon>
        <taxon>Dothideomycetidae</taxon>
        <taxon>Mycosphaerellales</taxon>
        <taxon>Mycosphaerellaceae</taxon>
        <taxon>Zasmidium</taxon>
    </lineage>
</organism>
<dbReference type="InterPro" id="IPR029058">
    <property type="entry name" value="AB_hydrolase_fold"/>
</dbReference>
<reference evidence="3 4" key="1">
    <citation type="journal article" date="2023" name="G3 (Bethesda)">
        <title>A chromosome-level genome assembly of Zasmidium syzygii isolated from banana leaves.</title>
        <authorList>
            <person name="van Westerhoven A.C."/>
            <person name="Mehrabi R."/>
            <person name="Talebi R."/>
            <person name="Steentjes M.B.F."/>
            <person name="Corcolon B."/>
            <person name="Chong P.A."/>
            <person name="Kema G.H.J."/>
            <person name="Seidl M.F."/>
        </authorList>
    </citation>
    <scope>NUCLEOTIDE SEQUENCE [LARGE SCALE GENOMIC DNA]</scope>
    <source>
        <strain evidence="3 4">P124</strain>
    </source>
</reference>
<keyword evidence="4" id="KW-1185">Reference proteome</keyword>
<dbReference type="EMBL" id="JAXOVC010000011">
    <property type="protein sequence ID" value="KAK4495897.1"/>
    <property type="molecule type" value="Genomic_DNA"/>
</dbReference>
<dbReference type="Gene3D" id="3.40.50.1820">
    <property type="entry name" value="alpha/beta hydrolase"/>
    <property type="match status" value="1"/>
</dbReference>
<protein>
    <recommendedName>
        <fullName evidence="2">Alpha/beta hydrolase fold-3 domain-containing protein</fullName>
    </recommendedName>
</protein>
<dbReference type="SUPFAM" id="SSF53474">
    <property type="entry name" value="alpha/beta-Hydrolases"/>
    <property type="match status" value="1"/>
</dbReference>
<name>A0ABR0E3A7_ZASCE</name>
<dbReference type="InterPro" id="IPR050300">
    <property type="entry name" value="GDXG_lipolytic_enzyme"/>
</dbReference>
<dbReference type="PANTHER" id="PTHR48081:SF8">
    <property type="entry name" value="ALPHA_BETA HYDROLASE FOLD-3 DOMAIN-CONTAINING PROTEIN-RELATED"/>
    <property type="match status" value="1"/>
</dbReference>
<dbReference type="Proteomes" id="UP001305779">
    <property type="component" value="Unassembled WGS sequence"/>
</dbReference>
<evidence type="ECO:0000256" key="1">
    <source>
        <dbReference type="ARBA" id="ARBA00022801"/>
    </source>
</evidence>